<accession>A0A2D2AJU0</accession>
<feature type="transmembrane region" description="Helical" evidence="1">
    <location>
        <begin position="199"/>
        <end position="218"/>
    </location>
</feature>
<feature type="transmembrane region" description="Helical" evidence="1">
    <location>
        <begin position="262"/>
        <end position="287"/>
    </location>
</feature>
<keyword evidence="1" id="KW-1133">Transmembrane helix</keyword>
<feature type="transmembrane region" description="Helical" evidence="1">
    <location>
        <begin position="174"/>
        <end position="193"/>
    </location>
</feature>
<dbReference type="AlphaFoldDB" id="A0A2D2AJU0"/>
<name>A0A2D2AJU0_9EUGL</name>
<feature type="transmembrane region" description="Helical" evidence="1">
    <location>
        <begin position="120"/>
        <end position="139"/>
    </location>
</feature>
<feature type="transmembrane region" description="Helical" evidence="1">
    <location>
        <begin position="145"/>
        <end position="167"/>
    </location>
</feature>
<feature type="transmembrane region" description="Helical" evidence="1">
    <location>
        <begin position="66"/>
        <end position="86"/>
    </location>
</feature>
<sequence length="322" mass="35835">MMLLLCMLSCVHGRSTAWVWALVVTMTSVHTLTACTVLLVLCIAAAAGYVLTVYASSSSTQCSYHVSMMWLLLSICIDTLVLMHSAVPHYHSSMICIMWCIKGWCMPSAVLALSMYTALSAWDISILLLLGYAQLLVLLPLSKFFFFFFFFFYVLLQLAWVIPLLLAAYTVDSMLIAASIYSSILLLGSMLTVSSIATSYIVLVASMATLVIWHVLLLSMNATVSISTVSTATCLHRYWVLSYVAQTAGLPIWWYSIAKLDIMLGLLATAATFFFFFLYMLCMLWAYRVYAAVAHDTVGTLSTCREHRENVYMLCASVLLLI</sequence>
<feature type="transmembrane region" description="Helical" evidence="1">
    <location>
        <begin position="31"/>
        <end position="54"/>
    </location>
</feature>
<evidence type="ECO:0000256" key="1">
    <source>
        <dbReference type="SAM" id="Phobius"/>
    </source>
</evidence>
<reference evidence="2" key="1">
    <citation type="journal article" date="2017" name="Sci. Rep.">
        <title>Keeping it complicated: Mitochondrial genome plasticity across diplonemids.</title>
        <authorList>
            <person name="Valach M."/>
            <person name="Moreira S."/>
            <person name="Hoffmann S."/>
            <person name="Stadler P.F."/>
            <person name="Burger G."/>
        </authorList>
    </citation>
    <scope>NUCLEOTIDE SEQUENCE</scope>
</reference>
<protein>
    <submittedName>
        <fullName evidence="2">Uncharacterized protein</fullName>
    </submittedName>
</protein>
<organism evidence="2">
    <name type="scientific">Diplonema ambulator</name>
    <dbReference type="NCBI Taxonomy" id="182243"/>
    <lineage>
        <taxon>Eukaryota</taxon>
        <taxon>Discoba</taxon>
        <taxon>Euglenozoa</taxon>
        <taxon>Diplonemea</taxon>
        <taxon>Diplonemidae</taxon>
        <taxon>Diplonema</taxon>
    </lineage>
</organism>
<keyword evidence="2" id="KW-0496">Mitochondrion</keyword>
<gene>
    <name evidence="2" type="primary">y3</name>
</gene>
<dbReference type="EMBL" id="MF436945">
    <property type="protein sequence ID" value="ATQ37464.1"/>
    <property type="molecule type" value="mRNA"/>
</dbReference>
<feature type="transmembrane region" description="Helical" evidence="1">
    <location>
        <begin position="238"/>
        <end position="256"/>
    </location>
</feature>
<keyword evidence="1" id="KW-0812">Transmembrane</keyword>
<evidence type="ECO:0000313" key="2">
    <source>
        <dbReference type="EMBL" id="ATQ37464.1"/>
    </source>
</evidence>
<geneLocation type="mitochondrion" evidence="2"/>
<proteinExistence type="evidence at transcript level"/>
<keyword evidence="1" id="KW-0472">Membrane</keyword>